<dbReference type="Proteomes" id="UP000499080">
    <property type="component" value="Unassembled WGS sequence"/>
</dbReference>
<evidence type="ECO:0000313" key="1">
    <source>
        <dbReference type="EMBL" id="GBM68631.1"/>
    </source>
</evidence>
<reference evidence="1 2" key="1">
    <citation type="journal article" date="2019" name="Sci. Rep.">
        <title>Orb-weaving spider Araneus ventricosus genome elucidates the spidroin gene catalogue.</title>
        <authorList>
            <person name="Kono N."/>
            <person name="Nakamura H."/>
            <person name="Ohtoshi R."/>
            <person name="Moran D.A.P."/>
            <person name="Shinohara A."/>
            <person name="Yoshida Y."/>
            <person name="Fujiwara M."/>
            <person name="Mori M."/>
            <person name="Tomita M."/>
            <person name="Arakawa K."/>
        </authorList>
    </citation>
    <scope>NUCLEOTIDE SEQUENCE [LARGE SCALE GENOMIC DNA]</scope>
</reference>
<name>A0A4Y2HTC0_ARAVE</name>
<keyword evidence="2" id="KW-1185">Reference proteome</keyword>
<dbReference type="AlphaFoldDB" id="A0A4Y2HTC0"/>
<comment type="caution">
    <text evidence="1">The sequence shown here is derived from an EMBL/GenBank/DDBJ whole genome shotgun (WGS) entry which is preliminary data.</text>
</comment>
<proteinExistence type="predicted"/>
<sequence length="159" mass="18562">MSKQSRARSHHSLRICDSRERLGCRYHCYRELAHRQDSRWCLCIIYYPLRLRHSYRPHRIGDVQPLSPDHRNTLCRNSHVPVAIIRYVFLTVGRECAKQLALQRYTRPQRVKSAMPNNAGKCHPQIPESEIRYGLSTEDAHSLATIASILSSRRINLDC</sequence>
<gene>
    <name evidence="1" type="ORF">AVEN_124561_1</name>
</gene>
<protein>
    <submittedName>
        <fullName evidence="1">Uncharacterized protein</fullName>
    </submittedName>
</protein>
<organism evidence="1 2">
    <name type="scientific">Araneus ventricosus</name>
    <name type="common">Orbweaver spider</name>
    <name type="synonym">Epeira ventricosa</name>
    <dbReference type="NCBI Taxonomy" id="182803"/>
    <lineage>
        <taxon>Eukaryota</taxon>
        <taxon>Metazoa</taxon>
        <taxon>Ecdysozoa</taxon>
        <taxon>Arthropoda</taxon>
        <taxon>Chelicerata</taxon>
        <taxon>Arachnida</taxon>
        <taxon>Araneae</taxon>
        <taxon>Araneomorphae</taxon>
        <taxon>Entelegynae</taxon>
        <taxon>Araneoidea</taxon>
        <taxon>Araneidae</taxon>
        <taxon>Araneus</taxon>
    </lineage>
</organism>
<accession>A0A4Y2HTC0</accession>
<dbReference type="EMBL" id="BGPR01002153">
    <property type="protein sequence ID" value="GBM68631.1"/>
    <property type="molecule type" value="Genomic_DNA"/>
</dbReference>
<evidence type="ECO:0000313" key="2">
    <source>
        <dbReference type="Proteomes" id="UP000499080"/>
    </source>
</evidence>